<accession>A0A645D5F3</accession>
<dbReference type="SUPFAM" id="SSF55120">
    <property type="entry name" value="Pseudouridine synthase"/>
    <property type="match status" value="1"/>
</dbReference>
<comment type="caution">
    <text evidence="2">The sequence shown here is derived from an EMBL/GenBank/DDBJ whole genome shotgun (WGS) entry which is preliminary data.</text>
</comment>
<sequence length="51" mass="5763">MVRIISGTLLDVGLNRKEPKDIKVILESRDRRNAGRSLPAAGLCLDEVFYY</sequence>
<name>A0A645D5F3_9ZZZZ</name>
<dbReference type="GO" id="GO:0160147">
    <property type="term" value="F:tRNA pseudouridine(38-40) synthase activity"/>
    <property type="evidence" value="ECO:0007669"/>
    <property type="project" value="UniProtKB-EC"/>
</dbReference>
<keyword evidence="2" id="KW-0413">Isomerase</keyword>
<evidence type="ECO:0000313" key="2">
    <source>
        <dbReference type="EMBL" id="MPM84544.1"/>
    </source>
</evidence>
<dbReference type="GO" id="GO:0001522">
    <property type="term" value="P:pseudouridine synthesis"/>
    <property type="evidence" value="ECO:0007669"/>
    <property type="project" value="InterPro"/>
</dbReference>
<dbReference type="InterPro" id="IPR020103">
    <property type="entry name" value="PsdUridine_synth_cat_dom_sf"/>
</dbReference>
<dbReference type="InterPro" id="IPR020097">
    <property type="entry name" value="PsdUridine_synth_TruA_a/b_dom"/>
</dbReference>
<gene>
    <name evidence="2" type="primary">truA_43</name>
    <name evidence="2" type="ORF">SDC9_131617</name>
</gene>
<dbReference type="EC" id="5.4.99.12" evidence="2"/>
<dbReference type="AlphaFoldDB" id="A0A645D5F3"/>
<organism evidence="2">
    <name type="scientific">bioreactor metagenome</name>
    <dbReference type="NCBI Taxonomy" id="1076179"/>
    <lineage>
        <taxon>unclassified sequences</taxon>
        <taxon>metagenomes</taxon>
        <taxon>ecological metagenomes</taxon>
    </lineage>
</organism>
<feature type="domain" description="Pseudouridine synthase I TruA alpha/beta" evidence="1">
    <location>
        <begin position="1"/>
        <end position="50"/>
    </location>
</feature>
<dbReference type="InterPro" id="IPR020095">
    <property type="entry name" value="PsdUridine_synth_TruA_C"/>
</dbReference>
<reference evidence="2" key="1">
    <citation type="submission" date="2019-08" db="EMBL/GenBank/DDBJ databases">
        <authorList>
            <person name="Kucharzyk K."/>
            <person name="Murdoch R.W."/>
            <person name="Higgins S."/>
            <person name="Loffler F."/>
        </authorList>
    </citation>
    <scope>NUCLEOTIDE SEQUENCE</scope>
</reference>
<proteinExistence type="predicted"/>
<protein>
    <submittedName>
        <fullName evidence="2">tRNA pseudouridine synthase A</fullName>
        <ecNumber evidence="2">5.4.99.12</ecNumber>
    </submittedName>
</protein>
<dbReference type="GO" id="GO:0003723">
    <property type="term" value="F:RNA binding"/>
    <property type="evidence" value="ECO:0007669"/>
    <property type="project" value="InterPro"/>
</dbReference>
<dbReference type="Gene3D" id="3.30.70.660">
    <property type="entry name" value="Pseudouridine synthase I, catalytic domain, C-terminal subdomain"/>
    <property type="match status" value="1"/>
</dbReference>
<dbReference type="Pfam" id="PF01416">
    <property type="entry name" value="PseudoU_synth_1"/>
    <property type="match status" value="1"/>
</dbReference>
<dbReference type="EMBL" id="VSSQ01033059">
    <property type="protein sequence ID" value="MPM84544.1"/>
    <property type="molecule type" value="Genomic_DNA"/>
</dbReference>
<evidence type="ECO:0000259" key="1">
    <source>
        <dbReference type="Pfam" id="PF01416"/>
    </source>
</evidence>